<dbReference type="InterPro" id="IPR018873">
    <property type="entry name" value="KilA-N_DNA-bd_domain"/>
</dbReference>
<evidence type="ECO:0000313" key="3">
    <source>
        <dbReference type="EMBL" id="SOD19689.1"/>
    </source>
</evidence>
<evidence type="ECO:0000259" key="2">
    <source>
        <dbReference type="Pfam" id="PF10543"/>
    </source>
</evidence>
<feature type="domain" description="KilA-N DNA-binding" evidence="2">
    <location>
        <begin position="17"/>
        <end position="103"/>
    </location>
</feature>
<dbReference type="RefSeq" id="WP_097133213.1">
    <property type="nucleotide sequence ID" value="NZ_OCMT01000004.1"/>
</dbReference>
<reference evidence="4" key="1">
    <citation type="submission" date="2017-09" db="EMBL/GenBank/DDBJ databases">
        <authorList>
            <person name="Varghese N."/>
            <person name="Submissions S."/>
        </authorList>
    </citation>
    <scope>NUCLEOTIDE SEQUENCE [LARGE SCALE GENOMIC DNA]</scope>
    <source>
        <strain evidence="4">CGMCC 1.12803</strain>
    </source>
</reference>
<evidence type="ECO:0000256" key="1">
    <source>
        <dbReference type="SAM" id="Coils"/>
    </source>
</evidence>
<sequence length="179" mass="21086">MTKKQTLAILSDDIVVNKIYVIRNQKVMLDRDLAELYGVETKVLKQAVKRNIDRFPEDFMFELTKSEFENWRSQFVTSNSDKMGLRYAPFAFTEHGVLMLSSILNSQQAIQVNIQIVRIFTRLRNLLSKHTELKLEIADIKRHLQNHDKNIELVFSYLDKLIDKENQPRKRIGFKSDDL</sequence>
<dbReference type="Proteomes" id="UP000219281">
    <property type="component" value="Unassembled WGS sequence"/>
</dbReference>
<accession>A0A286ACQ4</accession>
<gene>
    <name evidence="3" type="ORF">SAMN06297358_3394</name>
</gene>
<protein>
    <submittedName>
        <fullName evidence="3">ORF6N domain-containing protein</fullName>
    </submittedName>
</protein>
<evidence type="ECO:0000313" key="4">
    <source>
        <dbReference type="Proteomes" id="UP000219281"/>
    </source>
</evidence>
<dbReference type="Pfam" id="PF10543">
    <property type="entry name" value="ORF6N"/>
    <property type="match status" value="1"/>
</dbReference>
<feature type="coiled-coil region" evidence="1">
    <location>
        <begin position="123"/>
        <end position="150"/>
    </location>
</feature>
<keyword evidence="1" id="KW-0175">Coiled coil</keyword>
<keyword evidence="4" id="KW-1185">Reference proteome</keyword>
<name>A0A286ACQ4_9SPHI</name>
<proteinExistence type="predicted"/>
<dbReference type="AlphaFoldDB" id="A0A286ACQ4"/>
<organism evidence="3 4">
    <name type="scientific">Pedobacter xixiisoli</name>
    <dbReference type="NCBI Taxonomy" id="1476464"/>
    <lineage>
        <taxon>Bacteria</taxon>
        <taxon>Pseudomonadati</taxon>
        <taxon>Bacteroidota</taxon>
        <taxon>Sphingobacteriia</taxon>
        <taxon>Sphingobacteriales</taxon>
        <taxon>Sphingobacteriaceae</taxon>
        <taxon>Pedobacter</taxon>
    </lineage>
</organism>
<dbReference type="EMBL" id="OCMT01000004">
    <property type="protein sequence ID" value="SOD19689.1"/>
    <property type="molecule type" value="Genomic_DNA"/>
</dbReference>
<dbReference type="OrthoDB" id="9816206at2"/>